<dbReference type="InterPro" id="IPR056773">
    <property type="entry name" value="WHD_ORC2"/>
</dbReference>
<evidence type="ECO:0000259" key="8">
    <source>
        <dbReference type="Pfam" id="PF24882"/>
    </source>
</evidence>
<reference evidence="9" key="1">
    <citation type="submission" date="2023-07" db="EMBL/GenBank/DDBJ databases">
        <authorList>
            <consortium name="AG Swart"/>
            <person name="Singh M."/>
            <person name="Singh A."/>
            <person name="Seah K."/>
            <person name="Emmerich C."/>
        </authorList>
    </citation>
    <scope>NUCLEOTIDE SEQUENCE</scope>
    <source>
        <strain evidence="9">DP1</strain>
    </source>
</reference>
<dbReference type="Proteomes" id="UP001295684">
    <property type="component" value="Unassembled WGS sequence"/>
</dbReference>
<evidence type="ECO:0000256" key="3">
    <source>
        <dbReference type="ARBA" id="ARBA00022705"/>
    </source>
</evidence>
<feature type="domain" description="Origin recognition complex subunit 2 winged-helix" evidence="8">
    <location>
        <begin position="357"/>
        <end position="414"/>
    </location>
</feature>
<dbReference type="PANTHER" id="PTHR14052:SF0">
    <property type="entry name" value="ORIGIN RECOGNITION COMPLEX SUBUNIT 2"/>
    <property type="match status" value="1"/>
</dbReference>
<comment type="subcellular location">
    <subcellularLocation>
        <location evidence="1 5">Nucleus</location>
    </subcellularLocation>
</comment>
<feature type="region of interest" description="Disordered" evidence="6">
    <location>
        <begin position="1"/>
        <end position="25"/>
    </location>
</feature>
<organism evidence="9 10">
    <name type="scientific">Euplotes crassus</name>
    <dbReference type="NCBI Taxonomy" id="5936"/>
    <lineage>
        <taxon>Eukaryota</taxon>
        <taxon>Sar</taxon>
        <taxon>Alveolata</taxon>
        <taxon>Ciliophora</taxon>
        <taxon>Intramacronucleata</taxon>
        <taxon>Spirotrichea</taxon>
        <taxon>Hypotrichia</taxon>
        <taxon>Euplotida</taxon>
        <taxon>Euplotidae</taxon>
        <taxon>Moneuplotes</taxon>
    </lineage>
</organism>
<name>A0AAD1UL17_EUPCR</name>
<dbReference type="InterPro" id="IPR007220">
    <property type="entry name" value="ORC2"/>
</dbReference>
<feature type="domain" description="Origin recognition complex subunit 2 RecA-like" evidence="7">
    <location>
        <begin position="117"/>
        <end position="291"/>
    </location>
</feature>
<sequence length="432" mass="50529">MENTHPNQDTKSEISLQKQAPTPIDEDVLEKYFEDSEEEEISKVFEECTISTTKPRKTGTRRDFSKMPEFADKMWFPNYFQSCKFKVEIHPNSEKECEKMFSNTVESASRTDEFIIEQIKEKYFDDLKCYLEMGMSVLIHGVGSKHKILKLFCQYKLCEYDLFIINGYHPQTNYSNDFARFLNDKLIEFGIKKAKIVNEEDVDLDPDIANKKFSKQSTAISQIQKLLTKLRGHQKDIFLVIHCFDHLVNKDPCFQTFIHNLFIIINEDKTLPRIRLIAGMDCLKIGLGFHEKFLNDIMAIFFQIDTFEEYDIEKLYAPHLFSTRSDLEEIGVEYILKSLTKDQIYVIQAVAKYQLENQNDIGISFRDLYTDCEEEIGITNQRQLNSYLAEAKDHKLIVEKKDSDDTNYLSINYNVGSLCSPEILQKIINYDS</sequence>
<proteinExistence type="inferred from homology"/>
<dbReference type="GO" id="GO:0003688">
    <property type="term" value="F:DNA replication origin binding"/>
    <property type="evidence" value="ECO:0007669"/>
    <property type="project" value="UniProtKB-UniRule"/>
</dbReference>
<evidence type="ECO:0000256" key="2">
    <source>
        <dbReference type="ARBA" id="ARBA00007421"/>
    </source>
</evidence>
<evidence type="ECO:0000256" key="5">
    <source>
        <dbReference type="RuleBase" id="RU368084"/>
    </source>
</evidence>
<keyword evidence="3 5" id="KW-0235">DNA replication</keyword>
<comment type="subunit">
    <text evidence="5">Component of the origin recognition complex (ORC).</text>
</comment>
<evidence type="ECO:0000313" key="9">
    <source>
        <dbReference type="EMBL" id="CAI2367279.1"/>
    </source>
</evidence>
<dbReference type="Pfam" id="PF04084">
    <property type="entry name" value="RecA-like_ORC2"/>
    <property type="match status" value="1"/>
</dbReference>
<dbReference type="Pfam" id="PF24882">
    <property type="entry name" value="WHD_ORC2"/>
    <property type="match status" value="1"/>
</dbReference>
<dbReference type="InterPro" id="IPR056772">
    <property type="entry name" value="RecA-like_ORC2"/>
</dbReference>
<dbReference type="GO" id="GO:0006260">
    <property type="term" value="P:DNA replication"/>
    <property type="evidence" value="ECO:0007669"/>
    <property type="project" value="UniProtKB-UniRule"/>
</dbReference>
<comment type="function">
    <text evidence="5">Component of the origin recognition complex (ORC) that binds origins of replication. DNA-binding is ATP-dependent. ORC is required to assemble the pre-replication complex necessary to initiate DNA replication.</text>
</comment>
<evidence type="ECO:0000256" key="4">
    <source>
        <dbReference type="ARBA" id="ARBA00023242"/>
    </source>
</evidence>
<gene>
    <name evidence="9" type="ORF">ECRASSUSDP1_LOCUS8559</name>
</gene>
<keyword evidence="10" id="KW-1185">Reference proteome</keyword>
<dbReference type="GO" id="GO:0005664">
    <property type="term" value="C:nuclear origin of replication recognition complex"/>
    <property type="evidence" value="ECO:0007669"/>
    <property type="project" value="UniProtKB-UniRule"/>
</dbReference>
<feature type="compositionally biased region" description="Polar residues" evidence="6">
    <location>
        <begin position="1"/>
        <end position="20"/>
    </location>
</feature>
<evidence type="ECO:0000259" key="7">
    <source>
        <dbReference type="Pfam" id="PF04084"/>
    </source>
</evidence>
<dbReference type="AlphaFoldDB" id="A0AAD1UL17"/>
<dbReference type="EMBL" id="CAMPGE010008377">
    <property type="protein sequence ID" value="CAI2367279.1"/>
    <property type="molecule type" value="Genomic_DNA"/>
</dbReference>
<dbReference type="PANTHER" id="PTHR14052">
    <property type="entry name" value="ORIGIN RECOGNITION COMPLEX SUBUNIT 2"/>
    <property type="match status" value="1"/>
</dbReference>
<evidence type="ECO:0000313" key="10">
    <source>
        <dbReference type="Proteomes" id="UP001295684"/>
    </source>
</evidence>
<accession>A0AAD1UL17</accession>
<evidence type="ECO:0000256" key="1">
    <source>
        <dbReference type="ARBA" id="ARBA00004123"/>
    </source>
</evidence>
<protein>
    <recommendedName>
        <fullName evidence="5">Origin recognition complex subunit 2</fullName>
    </recommendedName>
</protein>
<evidence type="ECO:0000256" key="6">
    <source>
        <dbReference type="SAM" id="MobiDB-lite"/>
    </source>
</evidence>
<keyword evidence="4 5" id="KW-0539">Nucleus</keyword>
<comment type="similarity">
    <text evidence="2 5">Belongs to the ORC2 family.</text>
</comment>
<comment type="caution">
    <text evidence="9">The sequence shown here is derived from an EMBL/GenBank/DDBJ whole genome shotgun (WGS) entry which is preliminary data.</text>
</comment>